<keyword evidence="5" id="KW-0378">Hydrolase</keyword>
<dbReference type="eggNOG" id="COG1530">
    <property type="taxonomic scope" value="Bacteria"/>
</dbReference>
<dbReference type="OrthoDB" id="9804278at2"/>
<dbReference type="GO" id="GO:0004519">
    <property type="term" value="F:endonuclease activity"/>
    <property type="evidence" value="ECO:0007669"/>
    <property type="project" value="UniProtKB-KW"/>
</dbReference>
<dbReference type="GO" id="GO:0046872">
    <property type="term" value="F:metal ion binding"/>
    <property type="evidence" value="ECO:0007669"/>
    <property type="project" value="UniProtKB-KW"/>
</dbReference>
<comment type="cofactor">
    <cofactor evidence="1">
        <name>Mg(2+)</name>
        <dbReference type="ChEBI" id="CHEBI:18420"/>
    </cofactor>
</comment>
<dbReference type="PANTHER" id="PTHR30001:SF1">
    <property type="entry name" value="RIBONUCLEASE E_G-LIKE PROTEIN, CHLOROPLASTIC"/>
    <property type="match status" value="1"/>
</dbReference>
<dbReference type="SUPFAM" id="SSF50249">
    <property type="entry name" value="Nucleic acid-binding proteins"/>
    <property type="match status" value="1"/>
</dbReference>
<keyword evidence="10" id="KW-1185">Reference proteome</keyword>
<dbReference type="Pfam" id="PF10150">
    <property type="entry name" value="RNase_E_G"/>
    <property type="match status" value="1"/>
</dbReference>
<accession>K9GMP9</accession>
<evidence type="ECO:0000313" key="10">
    <source>
        <dbReference type="Proteomes" id="UP000009881"/>
    </source>
</evidence>
<dbReference type="Gene3D" id="2.40.50.140">
    <property type="entry name" value="Nucleic acid-binding proteins"/>
    <property type="match status" value="1"/>
</dbReference>
<evidence type="ECO:0000256" key="5">
    <source>
        <dbReference type="ARBA" id="ARBA00022801"/>
    </source>
</evidence>
<keyword evidence="6" id="KW-0460">Magnesium</keyword>
<dbReference type="STRING" id="1238182.C882_1777"/>
<name>K9GMP9_9PROT</name>
<dbReference type="AlphaFoldDB" id="K9GMP9"/>
<reference evidence="9 10" key="1">
    <citation type="journal article" date="2013" name="Genome Announc.">
        <title>Draft Genome Sequence of an Alphaproteobacterium, Caenispirillum salinarum AK4(T), Isolated from a Solar Saltern.</title>
        <authorList>
            <person name="Khatri I."/>
            <person name="Singh A."/>
            <person name="Korpole S."/>
            <person name="Pinnaka A.K."/>
            <person name="Subramanian S."/>
        </authorList>
    </citation>
    <scope>NUCLEOTIDE SEQUENCE [LARGE SCALE GENOMIC DNA]</scope>
    <source>
        <strain evidence="9 10">AK4</strain>
    </source>
</reference>
<evidence type="ECO:0000256" key="4">
    <source>
        <dbReference type="ARBA" id="ARBA00022759"/>
    </source>
</evidence>
<keyword evidence="2" id="KW-0540">Nuclease</keyword>
<evidence type="ECO:0000256" key="7">
    <source>
        <dbReference type="ARBA" id="ARBA00022884"/>
    </source>
</evidence>
<keyword evidence="3" id="KW-0479">Metal-binding</keyword>
<dbReference type="InterPro" id="IPR019307">
    <property type="entry name" value="RNA-bd_AU-1/RNase_E/G"/>
</dbReference>
<evidence type="ECO:0000259" key="8">
    <source>
        <dbReference type="Pfam" id="PF10150"/>
    </source>
</evidence>
<feature type="domain" description="RNA-binding protein AU-1/Ribonuclease E/G" evidence="8">
    <location>
        <begin position="117"/>
        <end position="361"/>
    </location>
</feature>
<sequence length="451" mass="46956">MPRGGSILVSDGPGESRAAILDDGGRLVALFLHRAHRAEAGSVHLGRVTGRLPDGSAAFVDIGEPDAAFLNAPDARVLGGLPAEGAAVVVQVRHAARRGKGARLTADVSFSTPLLAYGPLRPGVAASGKLAKDRAKALTALLRGLAEKGEGLVARTAAADAAPEALGADLARLRAEWTLIDKARATAGPVPRRLSPPPDLLAEALARWPEPDAIVFEGATVPAQARRRHPALSDIMEAARPDLFLREGADEQVEAALSPRVPLPCGGALVIEPTAALVAVDVDAGPAAPSAANAEAVAVLARQLEVRGLAGHVVVDFIPDRRDPRRRDLIALLKQALEDDPAAPYVAGVSPLGLVELSRRRAAPPLADLLCDADGRLSAETVALAALRRVLREAEALPGGAPVLEAAPQVIEALRGPLRAALAEAEARLYRPLTLRARDDLARDRVETVFS</sequence>
<dbReference type="GO" id="GO:0006364">
    <property type="term" value="P:rRNA processing"/>
    <property type="evidence" value="ECO:0007669"/>
    <property type="project" value="TreeGrafter"/>
</dbReference>
<evidence type="ECO:0000256" key="6">
    <source>
        <dbReference type="ARBA" id="ARBA00022842"/>
    </source>
</evidence>
<protein>
    <recommendedName>
        <fullName evidence="8">RNA-binding protein AU-1/Ribonuclease E/G domain-containing protein</fullName>
    </recommendedName>
</protein>
<dbReference type="GO" id="GO:0003723">
    <property type="term" value="F:RNA binding"/>
    <property type="evidence" value="ECO:0007669"/>
    <property type="project" value="UniProtKB-KW"/>
</dbReference>
<keyword evidence="4" id="KW-0255">Endonuclease</keyword>
<organism evidence="9 10">
    <name type="scientific">Caenispirillum salinarum AK4</name>
    <dbReference type="NCBI Taxonomy" id="1238182"/>
    <lineage>
        <taxon>Bacteria</taxon>
        <taxon>Pseudomonadati</taxon>
        <taxon>Pseudomonadota</taxon>
        <taxon>Alphaproteobacteria</taxon>
        <taxon>Rhodospirillales</taxon>
        <taxon>Novispirillaceae</taxon>
        <taxon>Caenispirillum</taxon>
    </lineage>
</organism>
<comment type="caution">
    <text evidence="9">The sequence shown here is derived from an EMBL/GenBank/DDBJ whole genome shotgun (WGS) entry which is preliminary data.</text>
</comment>
<evidence type="ECO:0000256" key="1">
    <source>
        <dbReference type="ARBA" id="ARBA00001946"/>
    </source>
</evidence>
<evidence type="ECO:0000313" key="9">
    <source>
        <dbReference type="EMBL" id="EKV27275.1"/>
    </source>
</evidence>
<dbReference type="PANTHER" id="PTHR30001">
    <property type="entry name" value="RIBONUCLEASE"/>
    <property type="match status" value="1"/>
</dbReference>
<dbReference type="EMBL" id="ANHY01000020">
    <property type="protein sequence ID" value="EKV27275.1"/>
    <property type="molecule type" value="Genomic_DNA"/>
</dbReference>
<evidence type="ECO:0000256" key="3">
    <source>
        <dbReference type="ARBA" id="ARBA00022723"/>
    </source>
</evidence>
<dbReference type="GO" id="GO:0016787">
    <property type="term" value="F:hydrolase activity"/>
    <property type="evidence" value="ECO:0007669"/>
    <property type="project" value="UniProtKB-KW"/>
</dbReference>
<dbReference type="Proteomes" id="UP000009881">
    <property type="component" value="Unassembled WGS sequence"/>
</dbReference>
<dbReference type="InterPro" id="IPR004659">
    <property type="entry name" value="RNase_E/G"/>
</dbReference>
<dbReference type="RefSeq" id="WP_009542173.1">
    <property type="nucleotide sequence ID" value="NZ_ANHY01000020.1"/>
</dbReference>
<gene>
    <name evidence="9" type="ORF">C882_1777</name>
</gene>
<dbReference type="PATRIC" id="fig|1238182.3.peg.3731"/>
<dbReference type="InterPro" id="IPR012340">
    <property type="entry name" value="NA-bd_OB-fold"/>
</dbReference>
<dbReference type="GO" id="GO:0005737">
    <property type="term" value="C:cytoplasm"/>
    <property type="evidence" value="ECO:0007669"/>
    <property type="project" value="TreeGrafter"/>
</dbReference>
<dbReference type="GO" id="GO:0004540">
    <property type="term" value="F:RNA nuclease activity"/>
    <property type="evidence" value="ECO:0007669"/>
    <property type="project" value="InterPro"/>
</dbReference>
<keyword evidence="7" id="KW-0694">RNA-binding</keyword>
<proteinExistence type="predicted"/>
<evidence type="ECO:0000256" key="2">
    <source>
        <dbReference type="ARBA" id="ARBA00022722"/>
    </source>
</evidence>